<protein>
    <submittedName>
        <fullName evidence="1">Uncharacterized protein</fullName>
    </submittedName>
</protein>
<sequence>MTRQCIEVVTYKTGDPAEAGRQREAARQRVAQFSGFGGWLPLTGGKDQTDRVDVVLWTSPEAAEAAAEAVGTSEDFAGFRATITELGAMGHYVAPANGLVLMQPGSGVEIGRFRLRQGVAEEAMRAAYDKMIADHLSRQSGWLGQRLIRLQDGSFIDAAFATTQARAQDICNAWAGNAHCDAFLSMVEPVSMEFGAIV</sequence>
<accession>A0A379HJY3</accession>
<proteinExistence type="predicted"/>
<dbReference type="AlphaFoldDB" id="A0A379HJY3"/>
<evidence type="ECO:0000313" key="1">
    <source>
        <dbReference type="EMBL" id="SUC82731.1"/>
    </source>
</evidence>
<name>A0A379HJY3_9HYPH</name>
<dbReference type="EMBL" id="UGSK01000002">
    <property type="protein sequence ID" value="SUC82731.1"/>
    <property type="molecule type" value="Genomic_DNA"/>
</dbReference>
<dbReference type="RefSeq" id="WP_019965498.1">
    <property type="nucleotide sequence ID" value="NZ_UGSK01000002.1"/>
</dbReference>
<dbReference type="Proteomes" id="UP000255000">
    <property type="component" value="Unassembled WGS sequence"/>
</dbReference>
<organism evidence="1 2">
    <name type="scientific">Pannonibacter phragmitetus</name>
    <dbReference type="NCBI Taxonomy" id="121719"/>
    <lineage>
        <taxon>Bacteria</taxon>
        <taxon>Pseudomonadati</taxon>
        <taxon>Pseudomonadota</taxon>
        <taxon>Alphaproteobacteria</taxon>
        <taxon>Hyphomicrobiales</taxon>
        <taxon>Stappiaceae</taxon>
        <taxon>Pannonibacter</taxon>
    </lineage>
</organism>
<evidence type="ECO:0000313" key="2">
    <source>
        <dbReference type="Proteomes" id="UP000255000"/>
    </source>
</evidence>
<reference evidence="1 2" key="1">
    <citation type="submission" date="2018-06" db="EMBL/GenBank/DDBJ databases">
        <authorList>
            <consortium name="Pathogen Informatics"/>
            <person name="Doyle S."/>
        </authorList>
    </citation>
    <scope>NUCLEOTIDE SEQUENCE [LARGE SCALE GENOMIC DNA]</scope>
    <source>
        <strain evidence="1 2">NCTC13350</strain>
    </source>
</reference>
<dbReference type="OrthoDB" id="8419030at2"/>
<gene>
    <name evidence="1" type="ORF">NCTC13350_04224</name>
</gene>